<evidence type="ECO:0000256" key="8">
    <source>
        <dbReference type="ARBA" id="ARBA00023180"/>
    </source>
</evidence>
<evidence type="ECO:0000259" key="15">
    <source>
        <dbReference type="Pfam" id="PF17786"/>
    </source>
</evidence>
<comment type="caution">
    <text evidence="17">The sequence shown here is derived from an EMBL/GenBank/DDBJ whole genome shotgun (WGS) entry which is preliminary data.</text>
</comment>
<evidence type="ECO:0000256" key="3">
    <source>
        <dbReference type="ARBA" id="ARBA00004740"/>
    </source>
</evidence>
<dbReference type="SUPFAM" id="SSF49303">
    <property type="entry name" value="beta-Galactosidase/glucuronidase domain"/>
    <property type="match status" value="2"/>
</dbReference>
<reference evidence="18" key="1">
    <citation type="submission" date="2023-07" db="EMBL/GenBank/DDBJ databases">
        <title>Draft genome sequence of Agarivorans aestuarii strain ZMCS4, a CAZymes producing bacteria isolated from the marine brown algae Clodostephus spongiosus.</title>
        <authorList>
            <person name="Lorente B."/>
            <person name="Cabral C."/>
            <person name="Frias J."/>
            <person name="Faria J."/>
            <person name="Toubarro D."/>
        </authorList>
    </citation>
    <scope>NUCLEOTIDE SEQUENCE [LARGE SCALE GENOMIC DNA]</scope>
    <source>
        <strain evidence="18">ZMCS4</strain>
    </source>
</reference>
<dbReference type="InterPro" id="IPR036156">
    <property type="entry name" value="Beta-gal/glucu_dom_sf"/>
</dbReference>
<dbReference type="InterPro" id="IPR050887">
    <property type="entry name" value="Beta-mannosidase_GH2"/>
</dbReference>
<protein>
    <recommendedName>
        <fullName evidence="11">Beta-mannosidase B</fullName>
        <ecNumber evidence="5">3.2.1.25</ecNumber>
    </recommendedName>
    <alternativeName>
        <fullName evidence="12">Mannanase B</fullName>
    </alternativeName>
</protein>
<dbReference type="Gene3D" id="3.20.20.80">
    <property type="entry name" value="Glycosidases"/>
    <property type="match status" value="1"/>
</dbReference>
<keyword evidence="18" id="KW-1185">Reference proteome</keyword>
<dbReference type="Pfam" id="PF22666">
    <property type="entry name" value="Glyco_hydro_2_N2"/>
    <property type="match status" value="1"/>
</dbReference>
<evidence type="ECO:0000259" key="14">
    <source>
        <dbReference type="Pfam" id="PF17753"/>
    </source>
</evidence>
<comment type="similarity">
    <text evidence="10">Belongs to the glycosyl hydrolase 2 family. Beta-mannosidase B subfamily.</text>
</comment>
<evidence type="ECO:0000256" key="7">
    <source>
        <dbReference type="ARBA" id="ARBA00022801"/>
    </source>
</evidence>
<organism evidence="17 18">
    <name type="scientific">Agarivorans aestuarii</name>
    <dbReference type="NCBI Taxonomy" id="1563703"/>
    <lineage>
        <taxon>Bacteria</taxon>
        <taxon>Pseudomonadati</taxon>
        <taxon>Pseudomonadota</taxon>
        <taxon>Gammaproteobacteria</taxon>
        <taxon>Alteromonadales</taxon>
        <taxon>Alteromonadaceae</taxon>
        <taxon>Agarivorans</taxon>
    </lineage>
</organism>
<evidence type="ECO:0000256" key="4">
    <source>
        <dbReference type="ARBA" id="ARBA00011738"/>
    </source>
</evidence>
<dbReference type="InterPro" id="IPR006102">
    <property type="entry name" value="Ig-like_GH2"/>
</dbReference>
<dbReference type="EMBL" id="JAYDYW010000004">
    <property type="protein sequence ID" value="MEE1672611.1"/>
    <property type="molecule type" value="Genomic_DNA"/>
</dbReference>
<gene>
    <name evidence="17" type="ORF">SNR37_002014</name>
</gene>
<evidence type="ECO:0000256" key="11">
    <source>
        <dbReference type="ARBA" id="ARBA00041069"/>
    </source>
</evidence>
<comment type="subunit">
    <text evidence="4">Homodimer.</text>
</comment>
<dbReference type="Proteomes" id="UP001310248">
    <property type="component" value="Unassembled WGS sequence"/>
</dbReference>
<feature type="domain" description="Beta-mannosidase-like galactose-binding" evidence="16">
    <location>
        <begin position="13"/>
        <end position="181"/>
    </location>
</feature>
<evidence type="ECO:0000313" key="17">
    <source>
        <dbReference type="EMBL" id="MEE1672611.1"/>
    </source>
</evidence>
<keyword evidence="9" id="KW-0326">Glycosidase</keyword>
<dbReference type="InterPro" id="IPR017853">
    <property type="entry name" value="GH"/>
</dbReference>
<dbReference type="Pfam" id="PF17753">
    <property type="entry name" value="Ig_mannosidase"/>
    <property type="match status" value="1"/>
</dbReference>
<name>A0ABU7G073_9ALTE</name>
<dbReference type="InterPro" id="IPR054593">
    <property type="entry name" value="Beta-mannosidase-like_N2"/>
</dbReference>
<keyword evidence="7 17" id="KW-0378">Hydrolase</keyword>
<evidence type="ECO:0000256" key="12">
    <source>
        <dbReference type="ARBA" id="ARBA00041614"/>
    </source>
</evidence>
<dbReference type="GO" id="GO:0016787">
    <property type="term" value="F:hydrolase activity"/>
    <property type="evidence" value="ECO:0007669"/>
    <property type="project" value="UniProtKB-KW"/>
</dbReference>
<dbReference type="SUPFAM" id="SSF51445">
    <property type="entry name" value="(Trans)glycosidases"/>
    <property type="match status" value="1"/>
</dbReference>
<dbReference type="Pfam" id="PF00703">
    <property type="entry name" value="Glyco_hydro_2"/>
    <property type="match status" value="1"/>
</dbReference>
<dbReference type="InterPro" id="IPR008979">
    <property type="entry name" value="Galactose-bd-like_sf"/>
</dbReference>
<dbReference type="InterPro" id="IPR041447">
    <property type="entry name" value="Mannosidase_ig"/>
</dbReference>
<comment type="pathway">
    <text evidence="3">Glycan metabolism; N-glycan degradation.</text>
</comment>
<evidence type="ECO:0000256" key="6">
    <source>
        <dbReference type="ARBA" id="ARBA00022525"/>
    </source>
</evidence>
<evidence type="ECO:0000256" key="5">
    <source>
        <dbReference type="ARBA" id="ARBA00012754"/>
    </source>
</evidence>
<dbReference type="InterPro" id="IPR013783">
    <property type="entry name" value="Ig-like_fold"/>
</dbReference>
<dbReference type="InterPro" id="IPR041625">
    <property type="entry name" value="Beta-mannosidase_Ig"/>
</dbReference>
<evidence type="ECO:0000256" key="2">
    <source>
        <dbReference type="ARBA" id="ARBA00004613"/>
    </source>
</evidence>
<evidence type="ECO:0000259" key="16">
    <source>
        <dbReference type="Pfam" id="PF22666"/>
    </source>
</evidence>
<keyword evidence="8" id="KW-0325">Glycoprotein</keyword>
<dbReference type="PANTHER" id="PTHR43730:SF1">
    <property type="entry name" value="BETA-MANNOSIDASE"/>
    <property type="match status" value="1"/>
</dbReference>
<feature type="domain" description="Beta-mannosidase Ig-fold" evidence="14">
    <location>
        <begin position="731"/>
        <end position="803"/>
    </location>
</feature>
<feature type="domain" description="Glycoside hydrolase family 2 immunoglobulin-like beta-sandwich" evidence="13">
    <location>
        <begin position="195"/>
        <end position="285"/>
    </location>
</feature>
<keyword evidence="6" id="KW-0964">Secreted</keyword>
<evidence type="ECO:0000256" key="1">
    <source>
        <dbReference type="ARBA" id="ARBA00000829"/>
    </source>
</evidence>
<feature type="domain" description="Mannosidase Ig/CBM-like" evidence="15">
    <location>
        <begin position="642"/>
        <end position="717"/>
    </location>
</feature>
<dbReference type="Gene3D" id="2.60.40.10">
    <property type="entry name" value="Immunoglobulins"/>
    <property type="match status" value="2"/>
</dbReference>
<dbReference type="SUPFAM" id="SSF49785">
    <property type="entry name" value="Galactose-binding domain-like"/>
    <property type="match status" value="1"/>
</dbReference>
<accession>A0ABU7G073</accession>
<dbReference type="PANTHER" id="PTHR43730">
    <property type="entry name" value="BETA-MANNOSIDASE"/>
    <property type="match status" value="1"/>
</dbReference>
<comment type="subcellular location">
    <subcellularLocation>
        <location evidence="2">Secreted</location>
    </subcellularLocation>
</comment>
<evidence type="ECO:0000259" key="13">
    <source>
        <dbReference type="Pfam" id="PF00703"/>
    </source>
</evidence>
<dbReference type="Gene3D" id="2.60.120.260">
    <property type="entry name" value="Galactose-binding domain-like"/>
    <property type="match status" value="1"/>
</dbReference>
<dbReference type="EC" id="3.2.1.25" evidence="5"/>
<dbReference type="RefSeq" id="WP_329774057.1">
    <property type="nucleotide sequence ID" value="NZ_JAYDYW010000004.1"/>
</dbReference>
<sequence>MTQIYLNKPWLLSSADYPEIEVACDIPGDNHSALLKAGLIADPYLQCNEQTVQWVGRANWSLFTEFEVSAEQLGSDFIELNLSRVDTVADVYINQHLVGQCDNMFRLWSFEIKDNVYEGLNHLRLDFSRSDLAAKQRAERLPFAVPSSMGNNQIPFMNSLRKSQCHAGWDWGICLMVNGIYDPVQIKFTKQARLLDVQVEQLWRDGSVDVVIKLSHDLLSGSPIHVQFGEHVLPVQPLADSGLSEARIHIAEPELWWPAGYGEQPLYLLRVTLDEQLIEKKIGLRKLELNTQADGVGSAMTFVINDFPITAKGANWIPLDALPSKQTKQRYEVLLADAKAANMNMLRVWGGGQYESDTFYQLCDELGLMVWQDMMFACSLYPSTEEFVANVELELSDQIKRLRDHSCIVLWCGDNEVIGAINWYPESKANRERYVVNYDRLNRSIQRVVEQHDASRVFWPSSPCNGELDYGDAWHDDSKGDKHFWDVWHSGKSFSAYQQIKPRFCSEFGYQSWPSLAEVKTFVPESDWNICSPTFEVHQKNPRGNSIITEMFTRMFRFPASFEQMLYLSQVQQALAIKTACDFWRANSPQCRGMLYWQLNDNWPVSSWSSIEYSGRWKQLHYHAKRFFAPQYLSFVESEEGLALQAINDSVSSVDLVCDLQFVSWQGELGFSKTLDINMAADGTERVWSIDAGELEELRTQGFFIAQWHSNGDVLQNTWVGDNFKSLPIAKAKLTFSVDKSTSAITLLSDKPAFFVHLESDAPGRFSDSSITLLANQPHTVYYLGDDFAAMQSSLRVYHLADSY</sequence>
<dbReference type="Pfam" id="PF17786">
    <property type="entry name" value="Mannosidase_ig"/>
    <property type="match status" value="1"/>
</dbReference>
<evidence type="ECO:0000256" key="10">
    <source>
        <dbReference type="ARBA" id="ARBA00038429"/>
    </source>
</evidence>
<proteinExistence type="inferred from homology"/>
<comment type="catalytic activity">
    <reaction evidence="1">
        <text>Hydrolysis of terminal, non-reducing beta-D-mannose residues in beta-D-mannosides.</text>
        <dbReference type="EC" id="3.2.1.25"/>
    </reaction>
</comment>
<evidence type="ECO:0000313" key="18">
    <source>
        <dbReference type="Proteomes" id="UP001310248"/>
    </source>
</evidence>
<evidence type="ECO:0000256" key="9">
    <source>
        <dbReference type="ARBA" id="ARBA00023295"/>
    </source>
</evidence>